<comment type="caution">
    <text evidence="1">The sequence shown here is derived from an EMBL/GenBank/DDBJ whole genome shotgun (WGS) entry which is preliminary data.</text>
</comment>
<reference evidence="2" key="1">
    <citation type="journal article" date="2022" name="Nat. Commun.">
        <title>Chromosome evolution and the genetic basis of agronomically important traits in greater yam.</title>
        <authorList>
            <person name="Bredeson J.V."/>
            <person name="Lyons J.B."/>
            <person name="Oniyinde I.O."/>
            <person name="Okereke N.R."/>
            <person name="Kolade O."/>
            <person name="Nnabue I."/>
            <person name="Nwadili C.O."/>
            <person name="Hribova E."/>
            <person name="Parker M."/>
            <person name="Nwogha J."/>
            <person name="Shu S."/>
            <person name="Carlson J."/>
            <person name="Kariba R."/>
            <person name="Muthemba S."/>
            <person name="Knop K."/>
            <person name="Barton G.J."/>
            <person name="Sherwood A.V."/>
            <person name="Lopez-Montes A."/>
            <person name="Asiedu R."/>
            <person name="Jamnadass R."/>
            <person name="Muchugi A."/>
            <person name="Goodstein D."/>
            <person name="Egesi C.N."/>
            <person name="Featherston J."/>
            <person name="Asfaw A."/>
            <person name="Simpson G.G."/>
            <person name="Dolezel J."/>
            <person name="Hendre P.S."/>
            <person name="Van Deynze A."/>
            <person name="Kumar P.L."/>
            <person name="Obidiegwu J.E."/>
            <person name="Bhattacharjee R."/>
            <person name="Rokhsar D.S."/>
        </authorList>
    </citation>
    <scope>NUCLEOTIDE SEQUENCE [LARGE SCALE GENOMIC DNA]</scope>
    <source>
        <strain evidence="2">cv. TDa95/00328</strain>
    </source>
</reference>
<proteinExistence type="predicted"/>
<name>A0ACB7W3U1_DIOAL</name>
<organism evidence="1 2">
    <name type="scientific">Dioscorea alata</name>
    <name type="common">Purple yam</name>
    <dbReference type="NCBI Taxonomy" id="55571"/>
    <lineage>
        <taxon>Eukaryota</taxon>
        <taxon>Viridiplantae</taxon>
        <taxon>Streptophyta</taxon>
        <taxon>Embryophyta</taxon>
        <taxon>Tracheophyta</taxon>
        <taxon>Spermatophyta</taxon>
        <taxon>Magnoliopsida</taxon>
        <taxon>Liliopsida</taxon>
        <taxon>Dioscoreales</taxon>
        <taxon>Dioscoreaceae</taxon>
        <taxon>Dioscorea</taxon>
    </lineage>
</organism>
<keyword evidence="1" id="KW-0346">Stress response</keyword>
<accession>A0ACB7W3U1</accession>
<evidence type="ECO:0000313" key="1">
    <source>
        <dbReference type="EMBL" id="KAH7682064.1"/>
    </source>
</evidence>
<sequence>MEFQIVRRRVGRILNHVAPCDDILPSNPHLFPMNCSSTLNTMVCRYDNRLLFARQGSASQPCFMQPVSSGQNTEHDHSFQLNSHLTNSSSGTCDSSNRHSEVPLFSRKALTIEQPVKQDFSSSSEHPKFARQISRNNDKKELSCNLARPKSVCHGLEWTPRIDVVESASNYVVIVELPGVNVSDILVEVDDQNSLTVSGKRFNQQRRATDFSENLNPTFHRREIFHGPYRAVWSLPKDVNKENVSAEFVNGFLQITLPKH</sequence>
<dbReference type="EMBL" id="CM037015">
    <property type="protein sequence ID" value="KAH7682064.1"/>
    <property type="molecule type" value="Genomic_DNA"/>
</dbReference>
<gene>
    <name evidence="1" type="ORF">IHE45_05G099000</name>
</gene>
<keyword evidence="2" id="KW-1185">Reference proteome</keyword>
<dbReference type="Proteomes" id="UP000827976">
    <property type="component" value="Chromosome 5"/>
</dbReference>
<protein>
    <submittedName>
        <fullName evidence="1">Small heat shock protein HSP20 protein</fullName>
    </submittedName>
</protein>
<evidence type="ECO:0000313" key="2">
    <source>
        <dbReference type="Proteomes" id="UP000827976"/>
    </source>
</evidence>